<evidence type="ECO:0000259" key="1">
    <source>
        <dbReference type="Pfam" id="PF26351"/>
    </source>
</evidence>
<gene>
    <name evidence="2" type="ORF">NE695_09555</name>
</gene>
<dbReference type="Pfam" id="PF26351">
    <property type="entry name" value="DUF8091"/>
    <property type="match status" value="1"/>
</dbReference>
<reference evidence="2 3" key="1">
    <citation type="submission" date="2022-06" db="EMBL/GenBank/DDBJ databases">
        <title>Isolation of gut microbiota from human fecal samples.</title>
        <authorList>
            <person name="Pamer E.G."/>
            <person name="Barat B."/>
            <person name="Waligurski E."/>
            <person name="Medina S."/>
            <person name="Paddock L."/>
            <person name="Mostad J."/>
        </authorList>
    </citation>
    <scope>NUCLEOTIDE SEQUENCE [LARGE SCALE GENOMIC DNA]</scope>
    <source>
        <strain evidence="2 3">DFI.9.73</strain>
    </source>
</reference>
<dbReference type="RefSeq" id="WP_066866210.1">
    <property type="nucleotide sequence ID" value="NZ_CABKVV010000014.1"/>
</dbReference>
<dbReference type="GeneID" id="90533264"/>
<evidence type="ECO:0000313" key="2">
    <source>
        <dbReference type="EMBL" id="MCQ4840159.1"/>
    </source>
</evidence>
<name>A0ABT1RZP3_9FIRM</name>
<protein>
    <recommendedName>
        <fullName evidence="1">DUF8091 domain-containing protein</fullName>
    </recommendedName>
</protein>
<sequence>MEKDSAARFLEACSECMDGAGKRTGIGTLGEKTLHAVLKQYFEPRKENQEVPVGPYVADICNEQGIFEIQTRGFDRLREKLAFFLELGPVTVVYPVPARKWLIWIEEDGTDSPRRKSPKSASACEILPELYKLKPLLSAPNLRLCIVMLELEEYRLKNGWGNGGKRGSTRFDRMPVNLLEELWITSLEEYRRFLPESLQETFTVRDFASAARMSAKAASAAVNVLYSVGALERTGKLRNAFLYRRADSVGPRSSV</sequence>
<comment type="caution">
    <text evidence="2">The sequence shown here is derived from an EMBL/GenBank/DDBJ whole genome shotgun (WGS) entry which is preliminary data.</text>
</comment>
<dbReference type="EMBL" id="JANFZH010000020">
    <property type="protein sequence ID" value="MCQ4840159.1"/>
    <property type="molecule type" value="Genomic_DNA"/>
</dbReference>
<accession>A0ABT1RZP3</accession>
<proteinExistence type="predicted"/>
<dbReference type="InterPro" id="IPR058404">
    <property type="entry name" value="DUF8091"/>
</dbReference>
<feature type="domain" description="DUF8091" evidence="1">
    <location>
        <begin position="32"/>
        <end position="184"/>
    </location>
</feature>
<keyword evidence="3" id="KW-1185">Reference proteome</keyword>
<organism evidence="2 3">
    <name type="scientific">Neglectibacter timonensis</name>
    <dbReference type="NCBI Taxonomy" id="1776382"/>
    <lineage>
        <taxon>Bacteria</taxon>
        <taxon>Bacillati</taxon>
        <taxon>Bacillota</taxon>
        <taxon>Clostridia</taxon>
        <taxon>Eubacteriales</taxon>
        <taxon>Oscillospiraceae</taxon>
        <taxon>Neglectibacter</taxon>
    </lineage>
</organism>
<dbReference type="Proteomes" id="UP001524473">
    <property type="component" value="Unassembled WGS sequence"/>
</dbReference>
<evidence type="ECO:0000313" key="3">
    <source>
        <dbReference type="Proteomes" id="UP001524473"/>
    </source>
</evidence>